<proteinExistence type="predicted"/>
<evidence type="ECO:0000313" key="1">
    <source>
        <dbReference type="EMBL" id="CAB4691019.1"/>
    </source>
</evidence>
<dbReference type="Gene3D" id="1.10.10.1510">
    <property type="match status" value="1"/>
</dbReference>
<accession>A0A6J6NWI2</accession>
<sequence length="44" mass="5206">MVRRITRLVDTNEYKRRQCPPGVRVSIKAFGKDRRLPITTTYRG</sequence>
<organism evidence="1">
    <name type="scientific">freshwater metagenome</name>
    <dbReference type="NCBI Taxonomy" id="449393"/>
    <lineage>
        <taxon>unclassified sequences</taxon>
        <taxon>metagenomes</taxon>
        <taxon>ecological metagenomes</taxon>
    </lineage>
</organism>
<protein>
    <submittedName>
        <fullName evidence="1">Unannotated protein</fullName>
    </submittedName>
</protein>
<dbReference type="EMBL" id="CAEZXM010000119">
    <property type="protein sequence ID" value="CAB4691019.1"/>
    <property type="molecule type" value="Genomic_DNA"/>
</dbReference>
<dbReference type="AlphaFoldDB" id="A0A6J6NWI2"/>
<reference evidence="1" key="1">
    <citation type="submission" date="2020-05" db="EMBL/GenBank/DDBJ databases">
        <authorList>
            <person name="Chiriac C."/>
            <person name="Salcher M."/>
            <person name="Ghai R."/>
            <person name="Kavagutti S V."/>
        </authorList>
    </citation>
    <scope>NUCLEOTIDE SEQUENCE</scope>
</reference>
<gene>
    <name evidence="1" type="ORF">UFOPK2366_00758</name>
</gene>
<name>A0A6J6NWI2_9ZZZZ</name>